<accession>X1B002</accession>
<dbReference type="AlphaFoldDB" id="X1B002"/>
<reference evidence="1" key="1">
    <citation type="journal article" date="2014" name="Front. Microbiol.">
        <title>High frequency of phylogenetically diverse reductive dehalogenase-homologous genes in deep subseafloor sedimentary metagenomes.</title>
        <authorList>
            <person name="Kawai M."/>
            <person name="Futagami T."/>
            <person name="Toyoda A."/>
            <person name="Takaki Y."/>
            <person name="Nishi S."/>
            <person name="Hori S."/>
            <person name="Arai W."/>
            <person name="Tsubouchi T."/>
            <person name="Morono Y."/>
            <person name="Uchiyama I."/>
            <person name="Ito T."/>
            <person name="Fujiyama A."/>
            <person name="Inagaki F."/>
            <person name="Takami H."/>
        </authorList>
    </citation>
    <scope>NUCLEOTIDE SEQUENCE</scope>
    <source>
        <strain evidence="1">Expedition CK06-06</strain>
    </source>
</reference>
<organism evidence="1">
    <name type="scientific">marine sediment metagenome</name>
    <dbReference type="NCBI Taxonomy" id="412755"/>
    <lineage>
        <taxon>unclassified sequences</taxon>
        <taxon>metagenomes</taxon>
        <taxon>ecological metagenomes</taxon>
    </lineage>
</organism>
<dbReference type="EMBL" id="BART01013129">
    <property type="protein sequence ID" value="GAG88924.1"/>
    <property type="molecule type" value="Genomic_DNA"/>
</dbReference>
<proteinExistence type="predicted"/>
<protein>
    <submittedName>
        <fullName evidence="1">Uncharacterized protein</fullName>
    </submittedName>
</protein>
<evidence type="ECO:0000313" key="1">
    <source>
        <dbReference type="EMBL" id="GAG88924.1"/>
    </source>
</evidence>
<feature type="non-terminal residue" evidence="1">
    <location>
        <position position="1"/>
    </location>
</feature>
<sequence length="67" mass="8106">ELFKEYFNEKDLEIIKPHGIGNQATFDLQLEALLKQNNSEFVYFAEDDYFFLPIKFKKMLLKRIIIF</sequence>
<gene>
    <name evidence="1" type="ORF">S01H4_27030</name>
</gene>
<name>X1B002_9ZZZZ</name>
<comment type="caution">
    <text evidence="1">The sequence shown here is derived from an EMBL/GenBank/DDBJ whole genome shotgun (WGS) entry which is preliminary data.</text>
</comment>